<accession>A0A2J6RT30</accession>
<gene>
    <name evidence="2" type="ORF">L207DRAFT_511501</name>
</gene>
<feature type="region of interest" description="Disordered" evidence="1">
    <location>
        <begin position="15"/>
        <end position="49"/>
    </location>
</feature>
<proteinExistence type="predicted"/>
<name>A0A2J6RT30_HYAVF</name>
<evidence type="ECO:0000256" key="1">
    <source>
        <dbReference type="SAM" id="MobiDB-lite"/>
    </source>
</evidence>
<organism evidence="2 3">
    <name type="scientific">Hyaloscypha variabilis (strain UAMH 11265 / GT02V1 / F)</name>
    <name type="common">Meliniomyces variabilis</name>
    <dbReference type="NCBI Taxonomy" id="1149755"/>
    <lineage>
        <taxon>Eukaryota</taxon>
        <taxon>Fungi</taxon>
        <taxon>Dikarya</taxon>
        <taxon>Ascomycota</taxon>
        <taxon>Pezizomycotina</taxon>
        <taxon>Leotiomycetes</taxon>
        <taxon>Helotiales</taxon>
        <taxon>Hyaloscyphaceae</taxon>
        <taxon>Hyaloscypha</taxon>
        <taxon>Hyaloscypha variabilis</taxon>
    </lineage>
</organism>
<evidence type="ECO:0000313" key="3">
    <source>
        <dbReference type="Proteomes" id="UP000235786"/>
    </source>
</evidence>
<feature type="compositionally biased region" description="Low complexity" evidence="1">
    <location>
        <begin position="22"/>
        <end position="49"/>
    </location>
</feature>
<dbReference type="EMBL" id="KZ613944">
    <property type="protein sequence ID" value="PMD41685.1"/>
    <property type="molecule type" value="Genomic_DNA"/>
</dbReference>
<reference evidence="2 3" key="1">
    <citation type="submission" date="2016-04" db="EMBL/GenBank/DDBJ databases">
        <title>A degradative enzymes factory behind the ericoid mycorrhizal symbiosis.</title>
        <authorList>
            <consortium name="DOE Joint Genome Institute"/>
            <person name="Martino E."/>
            <person name="Morin E."/>
            <person name="Grelet G."/>
            <person name="Kuo A."/>
            <person name="Kohler A."/>
            <person name="Daghino S."/>
            <person name="Barry K."/>
            <person name="Choi C."/>
            <person name="Cichocki N."/>
            <person name="Clum A."/>
            <person name="Copeland A."/>
            <person name="Hainaut M."/>
            <person name="Haridas S."/>
            <person name="Labutti K."/>
            <person name="Lindquist E."/>
            <person name="Lipzen A."/>
            <person name="Khouja H.-R."/>
            <person name="Murat C."/>
            <person name="Ohm R."/>
            <person name="Olson A."/>
            <person name="Spatafora J."/>
            <person name="Veneault-Fourrey C."/>
            <person name="Henrissat B."/>
            <person name="Grigoriev I."/>
            <person name="Martin F."/>
            <person name="Perotto S."/>
        </authorList>
    </citation>
    <scope>NUCLEOTIDE SEQUENCE [LARGE SCALE GENOMIC DNA]</scope>
    <source>
        <strain evidence="2 3">F</strain>
    </source>
</reference>
<dbReference type="Proteomes" id="UP000235786">
    <property type="component" value="Unassembled WGS sequence"/>
</dbReference>
<protein>
    <submittedName>
        <fullName evidence="2">Uncharacterized protein</fullName>
    </submittedName>
</protein>
<keyword evidence="3" id="KW-1185">Reference proteome</keyword>
<dbReference type="AlphaFoldDB" id="A0A2J6RT30"/>
<evidence type="ECO:0000313" key="2">
    <source>
        <dbReference type="EMBL" id="PMD41685.1"/>
    </source>
</evidence>
<sequence>MTLIDKIIHKVEEQVEKKTHSGQGQQNYGQQQQNYNQQQPNYGPPQQNYVRPSPLTFLFSLLISDRMVVHNNSTTALTPNSAAC</sequence>